<evidence type="ECO:0000256" key="6">
    <source>
        <dbReference type="ARBA" id="ARBA00039017"/>
    </source>
</evidence>
<evidence type="ECO:0000313" key="10">
    <source>
        <dbReference type="Proteomes" id="UP000009224"/>
    </source>
</evidence>
<dbReference type="Pfam" id="PF00857">
    <property type="entry name" value="Isochorismatase"/>
    <property type="match status" value="1"/>
</dbReference>
<gene>
    <name evidence="9" type="primary">pncA</name>
    <name evidence="9" type="ordered locus">JDM601_2094</name>
</gene>
<comment type="similarity">
    <text evidence="1">Belongs to the isochorismatase family.</text>
</comment>
<keyword evidence="2" id="KW-0662">Pyridine nucleotide biosynthesis</keyword>
<keyword evidence="10" id="KW-1185">Reference proteome</keyword>
<proteinExistence type="inferred from homology"/>
<reference evidence="9" key="2">
    <citation type="journal article" date="2011" name="J. Bacteriol.">
        <title>Complete genome sequence of a novel clinical isolate, the nontuberculous Mycobacterium strain JDM601.</title>
        <authorList>
            <person name="Zhang Z.Y."/>
            <person name="Sun Z.Q."/>
            <person name="Wang Z.L."/>
            <person name="Wen Z.L."/>
            <person name="Sun Q.W."/>
            <person name="Zhu Z.Q."/>
            <person name="Song Y.Z."/>
            <person name="Zhao J.W."/>
            <person name="Wang H.H."/>
            <person name="Zhang S.L."/>
            <person name="Guo X.K."/>
        </authorList>
    </citation>
    <scope>NUCLEOTIDE SEQUENCE [LARGE SCALE GENOMIC DNA]</scope>
    <source>
        <strain evidence="9">JDM601</strain>
    </source>
</reference>
<dbReference type="eggNOG" id="COG1335">
    <property type="taxonomic scope" value="Bacteria"/>
</dbReference>
<evidence type="ECO:0000256" key="1">
    <source>
        <dbReference type="ARBA" id="ARBA00006336"/>
    </source>
</evidence>
<dbReference type="STRING" id="875328.JDM601_2094"/>
<dbReference type="AlphaFoldDB" id="F5YSU2"/>
<dbReference type="Proteomes" id="UP000009224">
    <property type="component" value="Chromosome"/>
</dbReference>
<keyword evidence="3" id="KW-0479">Metal-binding</keyword>
<evidence type="ECO:0000313" key="9">
    <source>
        <dbReference type="EMBL" id="AEF36094.1"/>
    </source>
</evidence>
<evidence type="ECO:0000256" key="5">
    <source>
        <dbReference type="ARBA" id="ARBA00037900"/>
    </source>
</evidence>
<comment type="pathway">
    <text evidence="5">Cofactor biosynthesis; nicotinate biosynthesis; nicotinate from nicotinamide: step 1/1.</text>
</comment>
<dbReference type="Gene3D" id="3.40.50.850">
    <property type="entry name" value="Isochorismatase-like"/>
    <property type="match status" value="1"/>
</dbReference>
<dbReference type="EC" id="3.5.1.19" evidence="6"/>
<evidence type="ECO:0000256" key="4">
    <source>
        <dbReference type="ARBA" id="ARBA00022801"/>
    </source>
</evidence>
<sequence length="193" mass="20456">MVIMRALIIVDVQNDFCDGGALPVTGAVAVAHGITRYLDSETARDRYHYVVATKDWHIDPGGHFSQRPDYVTSWPPHCRAGTPGADLHPALRTDRIDAVFTKGDYDAGYSGFGGVDDAGTALGDWLHQRNVDRVDVVGVATDYCVRRTAEDAVRAGFATAVLPQLTAGVAADSAAAALTAMRSAGIAVGEEAR</sequence>
<dbReference type="InterPro" id="IPR052347">
    <property type="entry name" value="Isochorismatase_Nicotinamidase"/>
</dbReference>
<dbReference type="EMBL" id="CP002329">
    <property type="protein sequence ID" value="AEF36094.1"/>
    <property type="molecule type" value="Genomic_DNA"/>
</dbReference>
<evidence type="ECO:0000256" key="3">
    <source>
        <dbReference type="ARBA" id="ARBA00022723"/>
    </source>
</evidence>
<dbReference type="GO" id="GO:0008936">
    <property type="term" value="F:nicotinamidase activity"/>
    <property type="evidence" value="ECO:0007669"/>
    <property type="project" value="UniProtKB-EC"/>
</dbReference>
<dbReference type="SUPFAM" id="SSF52499">
    <property type="entry name" value="Isochorismatase-like hydrolases"/>
    <property type="match status" value="1"/>
</dbReference>
<name>F5YSU2_MYCSD</name>
<dbReference type="HOGENOM" id="CLU_068979_13_2_11"/>
<dbReference type="PANTHER" id="PTHR11080:SF2">
    <property type="entry name" value="LD05707P"/>
    <property type="match status" value="1"/>
</dbReference>
<dbReference type="InterPro" id="IPR000868">
    <property type="entry name" value="Isochorismatase-like_dom"/>
</dbReference>
<evidence type="ECO:0000256" key="7">
    <source>
        <dbReference type="ARBA" id="ARBA00043224"/>
    </source>
</evidence>
<reference evidence="9" key="1">
    <citation type="submission" date="2010-11" db="EMBL/GenBank/DDBJ databases">
        <authorList>
            <person name="Zhang Z."/>
            <person name="Zhang S."/>
            <person name="Wen Z."/>
            <person name="Guo X."/>
        </authorList>
    </citation>
    <scope>NUCLEOTIDE SEQUENCE</scope>
    <source>
        <strain evidence="9">JDM601</strain>
    </source>
</reference>
<dbReference type="GO" id="GO:0019363">
    <property type="term" value="P:pyridine nucleotide biosynthetic process"/>
    <property type="evidence" value="ECO:0007669"/>
    <property type="project" value="UniProtKB-KW"/>
</dbReference>
<feature type="domain" description="Isochorismatase-like" evidence="8">
    <location>
        <begin position="6"/>
        <end position="188"/>
    </location>
</feature>
<dbReference type="PANTHER" id="PTHR11080">
    <property type="entry name" value="PYRAZINAMIDASE/NICOTINAMIDASE"/>
    <property type="match status" value="1"/>
</dbReference>
<protein>
    <recommendedName>
        <fullName evidence="6">nicotinamidase</fullName>
        <ecNumber evidence="6">3.5.1.19</ecNumber>
    </recommendedName>
    <alternativeName>
        <fullName evidence="7">Nicotinamide deamidase</fullName>
    </alternativeName>
</protein>
<evidence type="ECO:0000256" key="2">
    <source>
        <dbReference type="ARBA" id="ARBA00022642"/>
    </source>
</evidence>
<keyword evidence="4" id="KW-0378">Hydrolase</keyword>
<dbReference type="KEGG" id="mjd:JDM601_2094"/>
<dbReference type="InterPro" id="IPR036380">
    <property type="entry name" value="Isochorismatase-like_sf"/>
</dbReference>
<evidence type="ECO:0000259" key="8">
    <source>
        <dbReference type="Pfam" id="PF00857"/>
    </source>
</evidence>
<dbReference type="GO" id="GO:0046872">
    <property type="term" value="F:metal ion binding"/>
    <property type="evidence" value="ECO:0007669"/>
    <property type="project" value="UniProtKB-KW"/>
</dbReference>
<accession>F5YSU2</accession>
<organism evidence="9 10">
    <name type="scientific">Mycolicibacter sinensis (strain JDM601)</name>
    <name type="common">Mycobacterium sinense</name>
    <dbReference type="NCBI Taxonomy" id="875328"/>
    <lineage>
        <taxon>Bacteria</taxon>
        <taxon>Bacillati</taxon>
        <taxon>Actinomycetota</taxon>
        <taxon>Actinomycetes</taxon>
        <taxon>Mycobacteriales</taxon>
        <taxon>Mycobacteriaceae</taxon>
        <taxon>Mycolicibacter</taxon>
    </lineage>
</organism>